<comment type="caution">
    <text evidence="4">The sequence shown here is derived from an EMBL/GenBank/DDBJ whole genome shotgun (WGS) entry which is preliminary data.</text>
</comment>
<dbReference type="SUPFAM" id="SSF109604">
    <property type="entry name" value="HD-domain/PDEase-like"/>
    <property type="match status" value="1"/>
</dbReference>
<dbReference type="Proteomes" id="UP001291653">
    <property type="component" value="Unassembled WGS sequence"/>
</dbReference>
<proteinExistence type="predicted"/>
<dbReference type="PANTHER" id="PTHR11845">
    <property type="entry name" value="5'-DEOXYNUCLEOTIDASE HDDC2"/>
    <property type="match status" value="1"/>
</dbReference>
<keyword evidence="2" id="KW-0378">Hydrolase</keyword>
<name>A0ABQ5P5F4_9ACTN</name>
<evidence type="ECO:0000259" key="3">
    <source>
        <dbReference type="Pfam" id="PF13023"/>
    </source>
</evidence>
<sequence>MGDQDLEDVAHFLWEAGTLKSARRTGWWLAGVRDPESVAEHAWRTSVIASVIATLEGADAARASHMAVWHDSQETRTGDVNHLGKKYAAPGDPVAVTADQTAGMPEVLRTAIRAVVAEYEAGETPEAICARDADKLECMLQGLEYKAQGYEAAQRWVDNSRARIVTRSGQALADQLLAQSPLDWLHAAMGEHSRSGDAGAR</sequence>
<evidence type="ECO:0000256" key="2">
    <source>
        <dbReference type="ARBA" id="ARBA00022801"/>
    </source>
</evidence>
<evidence type="ECO:0000256" key="1">
    <source>
        <dbReference type="ARBA" id="ARBA00022723"/>
    </source>
</evidence>
<organism evidence="4 5">
    <name type="scientific">Streptomyces yaizuensis</name>
    <dbReference type="NCBI Taxonomy" id="2989713"/>
    <lineage>
        <taxon>Bacteria</taxon>
        <taxon>Bacillati</taxon>
        <taxon>Actinomycetota</taxon>
        <taxon>Actinomycetes</taxon>
        <taxon>Kitasatosporales</taxon>
        <taxon>Streptomycetaceae</taxon>
        <taxon>Streptomyces</taxon>
    </lineage>
</organism>
<dbReference type="InterPro" id="IPR039356">
    <property type="entry name" value="YfbR/HDDC2"/>
</dbReference>
<keyword evidence="5" id="KW-1185">Reference proteome</keyword>
<dbReference type="Gene3D" id="1.10.3210.10">
    <property type="entry name" value="Hypothetical protein af1432"/>
    <property type="match status" value="1"/>
</dbReference>
<reference evidence="4 5" key="1">
    <citation type="submission" date="2022-10" db="EMBL/GenBank/DDBJ databases">
        <title>Draft genome sequence of Streptomyces sp. YSPA8.</title>
        <authorList>
            <person name="Moriuchi R."/>
            <person name="Dohra H."/>
            <person name="Yamamura H."/>
            <person name="Kodani S."/>
        </authorList>
    </citation>
    <scope>NUCLEOTIDE SEQUENCE [LARGE SCALE GENOMIC DNA]</scope>
    <source>
        <strain evidence="4 5">YSPA8</strain>
    </source>
</reference>
<dbReference type="PANTHER" id="PTHR11845:SF13">
    <property type="entry name" value="5'-DEOXYNUCLEOTIDASE HDDC2"/>
    <property type="match status" value="1"/>
</dbReference>
<keyword evidence="1" id="KW-0479">Metal-binding</keyword>
<accession>A0ABQ5P5F4</accession>
<dbReference type="Pfam" id="PF13023">
    <property type="entry name" value="HD_3"/>
    <property type="match status" value="1"/>
</dbReference>
<dbReference type="EMBL" id="BSBI01000012">
    <property type="protein sequence ID" value="GLF97794.1"/>
    <property type="molecule type" value="Genomic_DNA"/>
</dbReference>
<protein>
    <submittedName>
        <fullName evidence="4">HD domain-containing protein</fullName>
    </submittedName>
</protein>
<dbReference type="RefSeq" id="WP_323449783.1">
    <property type="nucleotide sequence ID" value="NZ_BSBI01000012.1"/>
</dbReference>
<evidence type="ECO:0000313" key="5">
    <source>
        <dbReference type="Proteomes" id="UP001291653"/>
    </source>
</evidence>
<dbReference type="InterPro" id="IPR006674">
    <property type="entry name" value="HD_domain"/>
</dbReference>
<feature type="domain" description="HD" evidence="3">
    <location>
        <begin position="17"/>
        <end position="163"/>
    </location>
</feature>
<gene>
    <name evidence="4" type="ORF">SYYSPA8_25875</name>
</gene>
<evidence type="ECO:0000313" key="4">
    <source>
        <dbReference type="EMBL" id="GLF97794.1"/>
    </source>
</evidence>